<feature type="compositionally biased region" description="Basic and acidic residues" evidence="12">
    <location>
        <begin position="532"/>
        <end position="546"/>
    </location>
</feature>
<dbReference type="InterPro" id="IPR015421">
    <property type="entry name" value="PyrdxlP-dep_Trfase_major"/>
</dbReference>
<keyword evidence="6" id="KW-0210">Decarboxylase</keyword>
<dbReference type="GO" id="GO:0030170">
    <property type="term" value="F:pyridoxal phosphate binding"/>
    <property type="evidence" value="ECO:0007669"/>
    <property type="project" value="InterPro"/>
</dbReference>
<evidence type="ECO:0000256" key="8">
    <source>
        <dbReference type="ARBA" id="ARBA00023239"/>
    </source>
</evidence>
<proteinExistence type="inferred from homology"/>
<keyword evidence="14" id="KW-1185">Reference proteome</keyword>
<evidence type="ECO:0000256" key="1">
    <source>
        <dbReference type="ARBA" id="ARBA00001933"/>
    </source>
</evidence>
<dbReference type="CTD" id="3067"/>
<dbReference type="FunFam" id="1.20.1340.10:FF:000001">
    <property type="entry name" value="Histidine decarboxylase"/>
    <property type="match status" value="1"/>
</dbReference>
<evidence type="ECO:0000256" key="9">
    <source>
        <dbReference type="ARBA" id="ARBA00039946"/>
    </source>
</evidence>
<evidence type="ECO:0000256" key="11">
    <source>
        <dbReference type="RuleBase" id="RU000382"/>
    </source>
</evidence>
<dbReference type="FunFam" id="3.90.1150.10:FF:000018">
    <property type="entry name" value="Histidine decarboxylase"/>
    <property type="match status" value="1"/>
</dbReference>
<organism evidence="13 14">
    <name type="scientific">Strongylocentrotus purpuratus</name>
    <name type="common">Purple sea urchin</name>
    <dbReference type="NCBI Taxonomy" id="7668"/>
    <lineage>
        <taxon>Eukaryota</taxon>
        <taxon>Metazoa</taxon>
        <taxon>Echinodermata</taxon>
        <taxon>Eleutherozoa</taxon>
        <taxon>Echinozoa</taxon>
        <taxon>Echinoidea</taxon>
        <taxon>Euechinoidea</taxon>
        <taxon>Echinacea</taxon>
        <taxon>Camarodonta</taxon>
        <taxon>Echinidea</taxon>
        <taxon>Strongylocentrotidae</taxon>
        <taxon>Strongylocentrotus</taxon>
    </lineage>
</organism>
<evidence type="ECO:0000256" key="6">
    <source>
        <dbReference type="ARBA" id="ARBA00022793"/>
    </source>
</evidence>
<dbReference type="Proteomes" id="UP000007110">
    <property type="component" value="Unassembled WGS sequence"/>
</dbReference>
<dbReference type="CDD" id="cd06450">
    <property type="entry name" value="DOPA_deC_like"/>
    <property type="match status" value="1"/>
</dbReference>
<dbReference type="RefSeq" id="XP_030828545.1">
    <property type="nucleotide sequence ID" value="XM_030972685.1"/>
</dbReference>
<dbReference type="OMA" id="ERDPSHY"/>
<feature type="modified residue" description="N6-(pyridoxal phosphate)lysine" evidence="10">
    <location>
        <position position="306"/>
    </location>
</feature>
<dbReference type="GO" id="GO:0042423">
    <property type="term" value="P:catecholamine biosynthetic process"/>
    <property type="evidence" value="ECO:0007669"/>
    <property type="project" value="UniProtKB-KW"/>
</dbReference>
<protein>
    <recommendedName>
        <fullName evidence="9">Histidine decarboxylase</fullName>
        <ecNumber evidence="4">4.1.1.22</ecNumber>
    </recommendedName>
</protein>
<dbReference type="PANTHER" id="PTHR11999:SF68">
    <property type="entry name" value="HISTIDINE DECARBOXYLASE"/>
    <property type="match status" value="1"/>
</dbReference>
<dbReference type="AlphaFoldDB" id="A0A7M7MYX0"/>
<comment type="cofactor">
    <cofactor evidence="1 10 11">
        <name>pyridoxal 5'-phosphate</name>
        <dbReference type="ChEBI" id="CHEBI:597326"/>
    </cofactor>
</comment>
<dbReference type="EnsemblMetazoa" id="XM_030972685">
    <property type="protein sequence ID" value="XP_030828545"/>
    <property type="gene ID" value="LOC548615"/>
</dbReference>
<dbReference type="PANTHER" id="PTHR11999">
    <property type="entry name" value="GROUP II PYRIDOXAL-5-PHOSPHATE DECARBOXYLASE"/>
    <property type="match status" value="1"/>
</dbReference>
<evidence type="ECO:0000256" key="4">
    <source>
        <dbReference type="ARBA" id="ARBA00012320"/>
    </source>
</evidence>
<comment type="similarity">
    <text evidence="2 11">Belongs to the group II decarboxylase family.</text>
</comment>
<evidence type="ECO:0000256" key="2">
    <source>
        <dbReference type="ARBA" id="ARBA00009533"/>
    </source>
</evidence>
<dbReference type="Gene3D" id="3.90.1150.10">
    <property type="entry name" value="Aspartate Aminotransferase, domain 1"/>
    <property type="match status" value="1"/>
</dbReference>
<evidence type="ECO:0000256" key="5">
    <source>
        <dbReference type="ARBA" id="ARBA00022584"/>
    </source>
</evidence>
<dbReference type="GO" id="GO:0004398">
    <property type="term" value="F:histidine decarboxylase activity"/>
    <property type="evidence" value="ECO:0000318"/>
    <property type="project" value="GO_Central"/>
</dbReference>
<dbReference type="EC" id="4.1.1.22" evidence="4"/>
<dbReference type="InterPro" id="IPR015424">
    <property type="entry name" value="PyrdxlP-dep_Trfase"/>
</dbReference>
<dbReference type="PRINTS" id="PR00800">
    <property type="entry name" value="YHDCRBOXLASE"/>
</dbReference>
<dbReference type="InterPro" id="IPR015422">
    <property type="entry name" value="PyrdxlP-dep_Trfase_small"/>
</dbReference>
<dbReference type="GO" id="GO:0005737">
    <property type="term" value="C:cytoplasm"/>
    <property type="evidence" value="ECO:0000318"/>
    <property type="project" value="GO_Central"/>
</dbReference>
<dbReference type="GO" id="GO:0006548">
    <property type="term" value="P:L-histidine catabolic process"/>
    <property type="evidence" value="ECO:0000318"/>
    <property type="project" value="GO_Central"/>
</dbReference>
<dbReference type="Pfam" id="PF00282">
    <property type="entry name" value="Pyridoxal_deC"/>
    <property type="match status" value="1"/>
</dbReference>
<dbReference type="InParanoid" id="A0A7M7MYX0"/>
<feature type="region of interest" description="Disordered" evidence="12">
    <location>
        <begin position="518"/>
        <end position="562"/>
    </location>
</feature>
<dbReference type="InterPro" id="IPR021115">
    <property type="entry name" value="Pyridoxal-P_BS"/>
</dbReference>
<evidence type="ECO:0000313" key="13">
    <source>
        <dbReference type="EnsemblMetazoa" id="XP_030828545"/>
    </source>
</evidence>
<reference evidence="13" key="2">
    <citation type="submission" date="2021-01" db="UniProtKB">
        <authorList>
            <consortium name="EnsemblMetazoa"/>
        </authorList>
    </citation>
    <scope>IDENTIFICATION</scope>
</reference>
<keyword evidence="7 10" id="KW-0663">Pyridoxal phosphate</keyword>
<accession>A0A7M7MYX0</accession>
<dbReference type="KEGG" id="spu:548615"/>
<dbReference type="InterPro" id="IPR010977">
    <property type="entry name" value="Aromatic_deC"/>
</dbReference>
<dbReference type="SUPFAM" id="SSF53383">
    <property type="entry name" value="PLP-dependent transferases"/>
    <property type="match status" value="1"/>
</dbReference>
<reference evidence="14" key="1">
    <citation type="submission" date="2015-02" db="EMBL/GenBank/DDBJ databases">
        <title>Genome sequencing for Strongylocentrotus purpuratus.</title>
        <authorList>
            <person name="Murali S."/>
            <person name="Liu Y."/>
            <person name="Vee V."/>
            <person name="English A."/>
            <person name="Wang M."/>
            <person name="Skinner E."/>
            <person name="Han Y."/>
            <person name="Muzny D.M."/>
            <person name="Worley K.C."/>
            <person name="Gibbs R.A."/>
        </authorList>
    </citation>
    <scope>NUCLEOTIDE SEQUENCE</scope>
</reference>
<keyword evidence="8 11" id="KW-0456">Lyase</keyword>
<dbReference type="FunFam" id="3.40.640.10:FF:000025">
    <property type="entry name" value="Histidine decarboxylase"/>
    <property type="match status" value="1"/>
</dbReference>
<dbReference type="InterPro" id="IPR002129">
    <property type="entry name" value="PyrdxlP-dep_de-COase"/>
</dbReference>
<dbReference type="GO" id="GO:0001694">
    <property type="term" value="P:histamine biosynthetic process"/>
    <property type="evidence" value="ECO:0000318"/>
    <property type="project" value="GO_Central"/>
</dbReference>
<evidence type="ECO:0000256" key="3">
    <source>
        <dbReference type="ARBA" id="ARBA00011738"/>
    </source>
</evidence>
<sequence length="562" mass="63520">MDVEEYRRRGKEMVDYVADYLSTIRSRRTLPDVQPGYLKQLIPDHAPVNGDKWDDIMEDIERVIMPGITHWQSPHMHAYFPALTSYPSMLGDMLADGISCLGFTWASSPACTELEKIVMDWLADLIGLPSTFTHRDTTNTGGGVLQGTMSEATLVSMFAARRDAIIRLQEKPEYQGMEEAVICSKLVAYCSDQAHSSLEKNAVIAMVKLRHVPSDKKLSLRGEALHAAIEQDRSRGLVPFFVCATLGTTGACAFDNLAELSEICERDNLWLHVDAAYAGTAFLCPEFRGHLHGVETVQSFAFNPSKWLMVHFDCTAMWIRDSKTLEKAFCVKPLYLRHDKQGSAVDFMHWQIPLSRRFRSLKLWFVLRSFGVKKLQEHVRRGVRLGHYFEKLVLNDAAFEIPAERILGLIVFRLKGPNGLTQELLRRLNYSGKIYVVPASIKGLYVIRFTVTSTETTEDDILEDWRLIQSLAREIFVSTEFVANVPTRMASWPGALNLTGAPGATHVLKNRKEIYIENNNEDKKEEDEENESLAKKMEGMNMEEKANGPPIFKPGKLEAVLA</sequence>
<dbReference type="GeneID" id="548615"/>
<evidence type="ECO:0000256" key="12">
    <source>
        <dbReference type="SAM" id="MobiDB-lite"/>
    </source>
</evidence>
<evidence type="ECO:0000256" key="10">
    <source>
        <dbReference type="PIRSR" id="PIRSR602129-50"/>
    </source>
</evidence>
<dbReference type="OrthoDB" id="639767at2759"/>
<dbReference type="PROSITE" id="PS00392">
    <property type="entry name" value="DDC_GAD_HDC_YDC"/>
    <property type="match status" value="1"/>
</dbReference>
<dbReference type="Gene3D" id="3.40.640.10">
    <property type="entry name" value="Type I PLP-dependent aspartate aminotransferase-like (Major domain)"/>
    <property type="match status" value="1"/>
</dbReference>
<comment type="subunit">
    <text evidence="3">Homodimer.</text>
</comment>
<keyword evidence="5" id="KW-0127">Catecholamine biosynthesis</keyword>
<name>A0A7M7MYX0_STRPU</name>
<dbReference type="Gene3D" id="1.20.1340.10">
    <property type="entry name" value="dopa decarboxylase, N-terminal domain"/>
    <property type="match status" value="1"/>
</dbReference>
<evidence type="ECO:0000256" key="7">
    <source>
        <dbReference type="ARBA" id="ARBA00022898"/>
    </source>
</evidence>
<evidence type="ECO:0000313" key="14">
    <source>
        <dbReference type="Proteomes" id="UP000007110"/>
    </source>
</evidence>